<comment type="catalytic activity">
    <reaction evidence="6">
        <text>L-glutamine + H2O = L-glutamate + NH4(+)</text>
        <dbReference type="Rhea" id="RHEA:15889"/>
        <dbReference type="ChEBI" id="CHEBI:15377"/>
        <dbReference type="ChEBI" id="CHEBI:28938"/>
        <dbReference type="ChEBI" id="CHEBI:29985"/>
        <dbReference type="ChEBI" id="CHEBI:58359"/>
        <dbReference type="EC" id="3.5.1.2"/>
    </reaction>
</comment>
<dbReference type="InterPro" id="IPR002161">
    <property type="entry name" value="PdxT/SNO"/>
</dbReference>
<sequence>MTIQPIELPETITIGVLALQGAFVEHIHYLQNQLGIIICSRLRPHGHTIKAIPIRTLSELQQCQALVIPGGESTVISSIASHTPGLLEGLIDFARDPARAVWGTCAGMILMADVNGVGGGRKKAVKGWEGIGGMKVWRNLFGGQLESFEASLTIPHLSNPSKPFNLVFIRAPAVHSLSPECKSQVEVIAQLPEDLLPPPPPSDSPLGEPSLEDLGKVWLRKGKKMVTSFHPELSGDVRVHEFWVEKCVLGR</sequence>
<reference evidence="9" key="1">
    <citation type="submission" date="2013-07" db="EMBL/GenBank/DDBJ databases">
        <title>The Genome Sequence of Cryptococcus dejecticola CBS10117.</title>
        <authorList>
            <consortium name="The Broad Institute Genome Sequencing Platform"/>
            <person name="Cuomo C."/>
            <person name="Litvintseva A."/>
            <person name="Chen Y."/>
            <person name="Heitman J."/>
            <person name="Sun S."/>
            <person name="Springer D."/>
            <person name="Dromer F."/>
            <person name="Young S.K."/>
            <person name="Zeng Q."/>
            <person name="Gargeya S."/>
            <person name="Fitzgerald M."/>
            <person name="Abouelleil A."/>
            <person name="Alvarado L."/>
            <person name="Berlin A.M."/>
            <person name="Chapman S.B."/>
            <person name="Dewar J."/>
            <person name="Goldberg J."/>
            <person name="Griggs A."/>
            <person name="Gujja S."/>
            <person name="Hansen M."/>
            <person name="Howarth C."/>
            <person name="Imamovic A."/>
            <person name="Larimer J."/>
            <person name="McCowan C."/>
            <person name="Murphy C."/>
            <person name="Pearson M."/>
            <person name="Priest M."/>
            <person name="Roberts A."/>
            <person name="Saif S."/>
            <person name="Shea T."/>
            <person name="Sykes S."/>
            <person name="Wortman J."/>
            <person name="Nusbaum C."/>
            <person name="Birren B."/>
        </authorList>
    </citation>
    <scope>NUCLEOTIDE SEQUENCE [LARGE SCALE GENOMIC DNA]</scope>
    <source>
        <strain evidence="9">CBS 10117</strain>
    </source>
</reference>
<dbReference type="PANTHER" id="PTHR31559:SF0">
    <property type="entry name" value="PYRIDOXAL 5'-PHOSPHATE SYNTHASE SUBUNIT SNO1-RELATED"/>
    <property type="match status" value="1"/>
</dbReference>
<keyword evidence="3" id="KW-0378">Hydrolase</keyword>
<proteinExistence type="inferred from homology"/>
<feature type="active site" description="Nucleophile" evidence="7">
    <location>
        <position position="105"/>
    </location>
</feature>
<evidence type="ECO:0000313" key="9">
    <source>
        <dbReference type="EMBL" id="OBR88966.1"/>
    </source>
</evidence>
<evidence type="ECO:0000256" key="7">
    <source>
        <dbReference type="PIRSR" id="PIRSR005639-1"/>
    </source>
</evidence>
<dbReference type="FunFam" id="3.40.50.880:FF:000077">
    <property type="entry name" value="Unplaced genomic scaffold supercont2.4, whole genome shotgun sequence"/>
    <property type="match status" value="1"/>
</dbReference>
<dbReference type="PANTHER" id="PTHR31559">
    <property type="entry name" value="PYRIDOXAL 5'-PHOSPHATE SYNTHASE SUBUNIT SNO"/>
    <property type="match status" value="1"/>
</dbReference>
<dbReference type="GO" id="GO:0042823">
    <property type="term" value="P:pyridoxal phosphate biosynthetic process"/>
    <property type="evidence" value="ECO:0007669"/>
    <property type="project" value="InterPro"/>
</dbReference>
<dbReference type="PROSITE" id="PS51130">
    <property type="entry name" value="PDXT_SNO_2"/>
    <property type="match status" value="1"/>
</dbReference>
<feature type="binding site" evidence="8">
    <location>
        <begin position="71"/>
        <end position="73"/>
    </location>
    <ligand>
        <name>L-glutamine</name>
        <dbReference type="ChEBI" id="CHEBI:58359"/>
    </ligand>
</feature>
<evidence type="ECO:0000256" key="4">
    <source>
        <dbReference type="ARBA" id="ARBA00022962"/>
    </source>
</evidence>
<dbReference type="GO" id="GO:0016829">
    <property type="term" value="F:lyase activity"/>
    <property type="evidence" value="ECO:0007669"/>
    <property type="project" value="UniProtKB-KW"/>
</dbReference>
<dbReference type="AlphaFoldDB" id="A0A1A6AFY1"/>
<keyword evidence="4" id="KW-0315">Glutamine amidotransferase</keyword>
<dbReference type="PIRSF" id="PIRSF005639">
    <property type="entry name" value="Glut_amidoT_SNO"/>
    <property type="match status" value="1"/>
</dbReference>
<protein>
    <recommendedName>
        <fullName evidence="2">glutaminase</fullName>
        <ecNumber evidence="2">3.5.1.2</ecNumber>
    </recommendedName>
</protein>
<dbReference type="Pfam" id="PF01174">
    <property type="entry name" value="SNO"/>
    <property type="match status" value="1"/>
</dbReference>
<gene>
    <name evidence="9" type="ORF">I303_00786</name>
</gene>
<evidence type="ECO:0000256" key="5">
    <source>
        <dbReference type="ARBA" id="ARBA00023239"/>
    </source>
</evidence>
<accession>A0A1A6AFY1</accession>
<dbReference type="VEuPathDB" id="FungiDB:I303_00786"/>
<keyword evidence="5" id="KW-0456">Lyase</keyword>
<evidence type="ECO:0000256" key="1">
    <source>
        <dbReference type="ARBA" id="ARBA00008345"/>
    </source>
</evidence>
<dbReference type="InterPro" id="IPR021196">
    <property type="entry name" value="PdxT/SNO_CS"/>
</dbReference>
<dbReference type="GO" id="GO:0005829">
    <property type="term" value="C:cytosol"/>
    <property type="evidence" value="ECO:0007669"/>
    <property type="project" value="TreeGrafter"/>
</dbReference>
<dbReference type="EC" id="3.5.1.2" evidence="2"/>
<comment type="similarity">
    <text evidence="1">Belongs to the glutaminase PdxT/SNO family.</text>
</comment>
<dbReference type="GO" id="GO:1903600">
    <property type="term" value="C:glutaminase complex"/>
    <property type="evidence" value="ECO:0007669"/>
    <property type="project" value="TreeGrafter"/>
</dbReference>
<name>A0A1A6AFY1_9TREE</name>
<dbReference type="SUPFAM" id="SSF52317">
    <property type="entry name" value="Class I glutamine amidotransferase-like"/>
    <property type="match status" value="1"/>
</dbReference>
<evidence type="ECO:0000256" key="8">
    <source>
        <dbReference type="PIRSR" id="PIRSR005639-2"/>
    </source>
</evidence>
<dbReference type="EMBL" id="KI894027">
    <property type="protein sequence ID" value="OBR88966.1"/>
    <property type="molecule type" value="Genomic_DNA"/>
</dbReference>
<organism evidence="9">
    <name type="scientific">Kwoniella dejecticola CBS 10117</name>
    <dbReference type="NCBI Taxonomy" id="1296121"/>
    <lineage>
        <taxon>Eukaryota</taxon>
        <taxon>Fungi</taxon>
        <taxon>Dikarya</taxon>
        <taxon>Basidiomycota</taxon>
        <taxon>Agaricomycotina</taxon>
        <taxon>Tremellomycetes</taxon>
        <taxon>Tremellales</taxon>
        <taxon>Cryptococcaceae</taxon>
        <taxon>Kwoniella</taxon>
    </lineage>
</organism>
<dbReference type="InterPro" id="IPR029062">
    <property type="entry name" value="Class_I_gatase-like"/>
</dbReference>
<evidence type="ECO:0000256" key="2">
    <source>
        <dbReference type="ARBA" id="ARBA00012918"/>
    </source>
</evidence>
<dbReference type="STRING" id="1296121.A0A1A6AFY1"/>
<feature type="active site" description="Charge relay system" evidence="7">
    <location>
        <position position="232"/>
    </location>
</feature>
<dbReference type="GO" id="GO:0008614">
    <property type="term" value="P:pyridoxine metabolic process"/>
    <property type="evidence" value="ECO:0007669"/>
    <property type="project" value="TreeGrafter"/>
</dbReference>
<feature type="active site" description="Charge relay system" evidence="7">
    <location>
        <position position="230"/>
    </location>
</feature>
<evidence type="ECO:0000256" key="3">
    <source>
        <dbReference type="ARBA" id="ARBA00022801"/>
    </source>
</evidence>
<dbReference type="Gene3D" id="3.40.50.880">
    <property type="match status" value="1"/>
</dbReference>
<dbReference type="PROSITE" id="PS01236">
    <property type="entry name" value="PDXT_SNO_1"/>
    <property type="match status" value="1"/>
</dbReference>
<feature type="binding site" evidence="8">
    <location>
        <position position="138"/>
    </location>
    <ligand>
        <name>L-glutamine</name>
        <dbReference type="ChEBI" id="CHEBI:58359"/>
    </ligand>
</feature>
<dbReference type="OrthoDB" id="2039at2759"/>
<dbReference type="GO" id="GO:0004359">
    <property type="term" value="F:glutaminase activity"/>
    <property type="evidence" value="ECO:0007669"/>
    <property type="project" value="UniProtKB-EC"/>
</dbReference>
<feature type="binding site" evidence="8">
    <location>
        <begin position="169"/>
        <end position="170"/>
    </location>
    <ligand>
        <name>L-glutamine</name>
        <dbReference type="ChEBI" id="CHEBI:58359"/>
    </ligand>
</feature>
<evidence type="ECO:0000256" key="6">
    <source>
        <dbReference type="ARBA" id="ARBA00049534"/>
    </source>
</evidence>